<dbReference type="InterPro" id="IPR020471">
    <property type="entry name" value="AKR"/>
</dbReference>
<feature type="active site" description="Proton donor" evidence="4">
    <location>
        <position position="53"/>
    </location>
</feature>
<evidence type="ECO:0000313" key="10">
    <source>
        <dbReference type="Proteomes" id="UP000274756"/>
    </source>
</evidence>
<evidence type="ECO:0000256" key="5">
    <source>
        <dbReference type="PIRSR" id="PIRSR000097-2"/>
    </source>
</evidence>
<protein>
    <submittedName>
        <fullName evidence="11">Aldo_ket_red domain-containing protein</fullName>
    </submittedName>
</protein>
<dbReference type="OrthoDB" id="416253at2759"/>
<dbReference type="EMBL" id="UYYG01001205">
    <property type="protein sequence ID" value="VDN60204.1"/>
    <property type="molecule type" value="Genomic_DNA"/>
</dbReference>
<dbReference type="AlphaFoldDB" id="A0A0N4UJH0"/>
<evidence type="ECO:0000256" key="1">
    <source>
        <dbReference type="ARBA" id="ARBA00007905"/>
    </source>
</evidence>
<dbReference type="InterPro" id="IPR018170">
    <property type="entry name" value="Aldo/ket_reductase_CS"/>
</dbReference>
<reference evidence="11" key="1">
    <citation type="submission" date="2017-02" db="UniProtKB">
        <authorList>
            <consortium name="WormBaseParasite"/>
        </authorList>
    </citation>
    <scope>IDENTIFICATION</scope>
</reference>
<dbReference type="PANTHER" id="PTHR43827:SF3">
    <property type="entry name" value="NADP-DEPENDENT OXIDOREDUCTASE DOMAIN-CONTAINING PROTEIN"/>
    <property type="match status" value="1"/>
</dbReference>
<evidence type="ECO:0000256" key="4">
    <source>
        <dbReference type="PIRSR" id="PIRSR000097-1"/>
    </source>
</evidence>
<evidence type="ECO:0000256" key="6">
    <source>
        <dbReference type="PIRSR" id="PIRSR000097-3"/>
    </source>
</evidence>
<dbReference type="Proteomes" id="UP000038040">
    <property type="component" value="Unplaced"/>
</dbReference>
<evidence type="ECO:0000313" key="11">
    <source>
        <dbReference type="WBParaSite" id="DME_0000780701-mRNA-1"/>
    </source>
</evidence>
<dbReference type="SUPFAM" id="SSF51430">
    <property type="entry name" value="NAD(P)-linked oxidoreductase"/>
    <property type="match status" value="1"/>
</dbReference>
<dbReference type="PANTHER" id="PTHR43827">
    <property type="entry name" value="2,5-DIKETO-D-GLUCONIC ACID REDUCTASE"/>
    <property type="match status" value="1"/>
</dbReference>
<comment type="similarity">
    <text evidence="1">Belongs to the aldo/keto reductase family.</text>
</comment>
<keyword evidence="2" id="KW-0521">NADP</keyword>
<accession>A0A0N4UJH0</accession>
<reference evidence="8 10" key="2">
    <citation type="submission" date="2018-11" db="EMBL/GenBank/DDBJ databases">
        <authorList>
            <consortium name="Pathogen Informatics"/>
        </authorList>
    </citation>
    <scope>NUCLEOTIDE SEQUENCE [LARGE SCALE GENOMIC DNA]</scope>
</reference>
<dbReference type="STRING" id="318479.A0A0N4UJH0"/>
<dbReference type="PROSITE" id="PS00063">
    <property type="entry name" value="ALDOKETO_REDUCTASE_3"/>
    <property type="match status" value="1"/>
</dbReference>
<feature type="domain" description="NADP-dependent oxidoreductase" evidence="7">
    <location>
        <begin position="20"/>
        <end position="296"/>
    </location>
</feature>
<feature type="site" description="Lowers pKa of active site Tyr" evidence="6">
    <location>
        <position position="82"/>
    </location>
</feature>
<dbReference type="WBParaSite" id="DME_0000780701-mRNA-1">
    <property type="protein sequence ID" value="DME_0000780701-mRNA-1"/>
    <property type="gene ID" value="DME_0000780701"/>
</dbReference>
<evidence type="ECO:0000256" key="2">
    <source>
        <dbReference type="ARBA" id="ARBA00022857"/>
    </source>
</evidence>
<evidence type="ECO:0000313" key="8">
    <source>
        <dbReference type="EMBL" id="VDN60204.1"/>
    </source>
</evidence>
<evidence type="ECO:0000313" key="9">
    <source>
        <dbReference type="Proteomes" id="UP000038040"/>
    </source>
</evidence>
<keyword evidence="3" id="KW-0560">Oxidoreductase</keyword>
<dbReference type="Proteomes" id="UP000274756">
    <property type="component" value="Unassembled WGS sequence"/>
</dbReference>
<keyword evidence="10" id="KW-1185">Reference proteome</keyword>
<evidence type="ECO:0000256" key="3">
    <source>
        <dbReference type="ARBA" id="ARBA00023002"/>
    </source>
</evidence>
<dbReference type="InterPro" id="IPR036812">
    <property type="entry name" value="NAD(P)_OxRdtase_dom_sf"/>
</dbReference>
<dbReference type="PRINTS" id="PR00069">
    <property type="entry name" value="ALDKETRDTASE"/>
</dbReference>
<name>A0A0N4UJH0_DRAME</name>
<feature type="binding site" evidence="5">
    <location>
        <position position="115"/>
    </location>
    <ligand>
        <name>substrate</name>
    </ligand>
</feature>
<organism evidence="9 11">
    <name type="scientific">Dracunculus medinensis</name>
    <name type="common">Guinea worm</name>
    <dbReference type="NCBI Taxonomy" id="318479"/>
    <lineage>
        <taxon>Eukaryota</taxon>
        <taxon>Metazoa</taxon>
        <taxon>Ecdysozoa</taxon>
        <taxon>Nematoda</taxon>
        <taxon>Chromadorea</taxon>
        <taxon>Rhabditida</taxon>
        <taxon>Spirurina</taxon>
        <taxon>Dracunculoidea</taxon>
        <taxon>Dracunculidae</taxon>
        <taxon>Dracunculus</taxon>
    </lineage>
</organism>
<sequence>MSSELARKILLNSGYEIPIIGLGTWLSNEGDVAKAVSSAVQVGYRHFDCAYAYMNQFEIGNELNRLFNDGIVKRSDVFITSKVWNTFHSYDRAIQNVDDILKELKTDYLDLCLIHWPHGYEEGRSMFPLTYDEKKMRYSDVDYIETWRALEACVVSKKVRSIGVSNFNHKQIERIIGDCSIKPAVLQVELHPYFQQRKLRDFCKEHGIVVTAFSPLGNPTMPFRKKDDPIIFDEPIIKKIAETHGKTPAQVILRWAIQQDIVVIPKSVTPARIHENIKLFDFTLEPDEMSLIDSLDRNWRILNLYSRDGDHPLYPFNEEY</sequence>
<dbReference type="GO" id="GO:0016616">
    <property type="term" value="F:oxidoreductase activity, acting on the CH-OH group of donors, NAD or NADP as acceptor"/>
    <property type="evidence" value="ECO:0007669"/>
    <property type="project" value="UniProtKB-ARBA"/>
</dbReference>
<proteinExistence type="inferred from homology"/>
<dbReference type="FunFam" id="3.20.20.100:FF:000006">
    <property type="entry name" value="Aldo-keto reductase family 1 member A1"/>
    <property type="match status" value="1"/>
</dbReference>
<dbReference type="PROSITE" id="PS00062">
    <property type="entry name" value="ALDOKETO_REDUCTASE_2"/>
    <property type="match status" value="1"/>
</dbReference>
<evidence type="ECO:0000259" key="7">
    <source>
        <dbReference type="Pfam" id="PF00248"/>
    </source>
</evidence>
<dbReference type="InterPro" id="IPR023210">
    <property type="entry name" value="NADP_OxRdtase_dom"/>
</dbReference>
<dbReference type="Gene3D" id="3.20.20.100">
    <property type="entry name" value="NADP-dependent oxidoreductase domain"/>
    <property type="match status" value="1"/>
</dbReference>
<dbReference type="PROSITE" id="PS00798">
    <property type="entry name" value="ALDOKETO_REDUCTASE_1"/>
    <property type="match status" value="1"/>
</dbReference>
<dbReference type="PIRSF" id="PIRSF000097">
    <property type="entry name" value="AKR"/>
    <property type="match status" value="1"/>
</dbReference>
<dbReference type="Pfam" id="PF00248">
    <property type="entry name" value="Aldo_ket_red"/>
    <property type="match status" value="1"/>
</dbReference>
<gene>
    <name evidence="8" type="ORF">DME_LOCUS10177</name>
</gene>